<protein>
    <submittedName>
        <fullName evidence="6">Importin subunit beta-5</fullName>
    </submittedName>
</protein>
<dbReference type="Gene3D" id="1.25.10.10">
    <property type="entry name" value="Leucine-rich Repeat Variant"/>
    <property type="match status" value="1"/>
</dbReference>
<dbReference type="PANTHER" id="PTHR10997:SF9">
    <property type="entry name" value="IMPORTIN-9"/>
    <property type="match status" value="1"/>
</dbReference>
<dbReference type="InterPro" id="IPR016024">
    <property type="entry name" value="ARM-type_fold"/>
</dbReference>
<dbReference type="InterPro" id="IPR011989">
    <property type="entry name" value="ARM-like"/>
</dbReference>
<evidence type="ECO:0000313" key="7">
    <source>
        <dbReference type="Proteomes" id="UP000286134"/>
    </source>
</evidence>
<comment type="subcellular location">
    <subcellularLocation>
        <location evidence="1">Nucleus</location>
    </subcellularLocation>
</comment>
<dbReference type="GO" id="GO:0005829">
    <property type="term" value="C:cytosol"/>
    <property type="evidence" value="ECO:0007669"/>
    <property type="project" value="TreeGrafter"/>
</dbReference>
<comment type="caution">
    <text evidence="6">The sequence shown here is derived from an EMBL/GenBank/DDBJ whole genome shotgun (WGS) entry which is preliminary data.</text>
</comment>
<evidence type="ECO:0000313" key="6">
    <source>
        <dbReference type="EMBL" id="RKF60897.1"/>
    </source>
</evidence>
<keyword evidence="3" id="KW-0653">Protein transport</keyword>
<evidence type="ECO:0000256" key="2">
    <source>
        <dbReference type="ARBA" id="ARBA00022448"/>
    </source>
</evidence>
<keyword evidence="2" id="KW-0813">Transport</keyword>
<evidence type="ECO:0000259" key="5">
    <source>
        <dbReference type="PROSITE" id="PS50166"/>
    </source>
</evidence>
<reference evidence="6 7" key="1">
    <citation type="journal article" date="2018" name="BMC Genomics">
        <title>Comparative genome analyses reveal sequence features reflecting distinct modes of host-adaptation between dicot and monocot powdery mildew.</title>
        <authorList>
            <person name="Wu Y."/>
            <person name="Ma X."/>
            <person name="Pan Z."/>
            <person name="Kale S.D."/>
            <person name="Song Y."/>
            <person name="King H."/>
            <person name="Zhang Q."/>
            <person name="Presley C."/>
            <person name="Deng X."/>
            <person name="Wei C.I."/>
            <person name="Xiao S."/>
        </authorList>
    </citation>
    <scope>NUCLEOTIDE SEQUENCE [LARGE SCALE GENOMIC DNA]</scope>
    <source>
        <strain evidence="6">UMSG2</strain>
    </source>
</reference>
<feature type="domain" description="Importin N-terminal" evidence="5">
    <location>
        <begin position="27"/>
        <end position="107"/>
    </location>
</feature>
<dbReference type="FunFam" id="1.25.10.10:FF:000373">
    <property type="entry name" value="Importin beta-5 subunit, putative"/>
    <property type="match status" value="1"/>
</dbReference>
<accession>A0A420HU14</accession>
<dbReference type="GO" id="GO:0031267">
    <property type="term" value="F:small GTPase binding"/>
    <property type="evidence" value="ECO:0007669"/>
    <property type="project" value="InterPro"/>
</dbReference>
<dbReference type="GO" id="GO:0006606">
    <property type="term" value="P:protein import into nucleus"/>
    <property type="evidence" value="ECO:0007669"/>
    <property type="project" value="TreeGrafter"/>
</dbReference>
<dbReference type="InterPro" id="IPR001494">
    <property type="entry name" value="Importin-beta_N"/>
</dbReference>
<dbReference type="STRING" id="212602.A0A420HU14"/>
<sequence length="1030" mass="114833">MAATTEDQLLSLIVDTQSANKIIRKQAEQHLSRAERNPAYPLSLIAIASHSNVALENRQSALLLTRTWVEKYWNPADQEDAPDHGLVLLDDHSKEQIRNTMFKLATSEICDRKIRNVASYVVTKIAVNDFPHQWPCLLPTLLHIIPNASDQQLSGALKVLSDLVEDALTEEQFFLVARNILKVVFDIAISEARKPVLRALAISIFRGTFDIMEMVKQDHGNEVKGFADEALKLWLPLFLNLIKASLPIRNTDNSHDHRRGIVALKLQVIKTLMKIRSVFPKLLLPQTIVLFSATWAELNILKEEYQLMYVENDEQGRLEDADGLPYTLDFLVLEELDFLQSCLKAPPVQKELGLQLQQYSKISDSVWVLDVMKLAVYYAQITKEEEDLWDIDVNLFLAEEVSVTTNYSARTACGDLLIKLGEWLHQAALEGLLVFSQRLFSASDSTWRMREAALYLLTQLLNDFMDIGKIVAPEIIGACFELIEYAISRNEEPLLRARGYLVAGIVVQSIPDMSLDLLSRTVKSINSDESEVVKVSCIKSIQGWVKDRSVTEHQLLIISAVSEYLYSKDMTELADADDLLVTLVETLRASINIDPYITVGDSPVLDLLFQLAKHGAANFQMTMLVTETFEDIVKKFSGTDLFTQLCLKVLPSLTGAFDVGKITGDSPLVELATELLAVLTENGSEPLPSGYVAASLPKLICLLMATSEGGILRAGAETVKFMLMHDHQQVFAWNDEQNKSGLEVCLILIDKLLSPSVEDNAASEVGGLAAELVEKAGGERLGPYLEQLLRAVASRLATAEAPSFIQSLILVFARLSLTGERDVVDFLSQIEINRLNGLQVVISKWLENSINFAGYDEIRQNVIALSKIYSLNDSRLARIMVRGDQIIPASDIIVTRSRAKANPVKYTIVPAPIKILKVLIEEFLSASGHLNTVSSEAIAAAADEDDDKDEWEDVPNSLDLSNSSIKADLMTFAEANYTRQRDDETQAYLTEFFLRTIRENIGGFSNWYTALTAKEQDKLKEIAREGGVQV</sequence>
<dbReference type="PANTHER" id="PTHR10997">
    <property type="entry name" value="IMPORTIN-7, 8, 11"/>
    <property type="match status" value="1"/>
</dbReference>
<dbReference type="AlphaFoldDB" id="A0A420HU14"/>
<dbReference type="Pfam" id="PF03810">
    <property type="entry name" value="IBN_N"/>
    <property type="match status" value="1"/>
</dbReference>
<keyword evidence="4" id="KW-0539">Nucleus</keyword>
<dbReference type="OrthoDB" id="431626at2759"/>
<name>A0A420HU14_9PEZI</name>
<keyword evidence="7" id="KW-1185">Reference proteome</keyword>
<evidence type="ECO:0000256" key="1">
    <source>
        <dbReference type="ARBA" id="ARBA00004123"/>
    </source>
</evidence>
<dbReference type="InterPro" id="IPR056840">
    <property type="entry name" value="HEAT_IPO9_central"/>
</dbReference>
<dbReference type="SMART" id="SM00913">
    <property type="entry name" value="IBN_N"/>
    <property type="match status" value="1"/>
</dbReference>
<evidence type="ECO:0000256" key="3">
    <source>
        <dbReference type="ARBA" id="ARBA00022927"/>
    </source>
</evidence>
<proteinExistence type="predicted"/>
<dbReference type="GO" id="GO:0005635">
    <property type="term" value="C:nuclear envelope"/>
    <property type="evidence" value="ECO:0007669"/>
    <property type="project" value="TreeGrafter"/>
</dbReference>
<evidence type="ECO:0000256" key="4">
    <source>
        <dbReference type="ARBA" id="ARBA00023242"/>
    </source>
</evidence>
<dbReference type="SUPFAM" id="SSF48371">
    <property type="entry name" value="ARM repeat"/>
    <property type="match status" value="1"/>
</dbReference>
<organism evidence="6 7">
    <name type="scientific">Erysiphe neolycopersici</name>
    <dbReference type="NCBI Taxonomy" id="212602"/>
    <lineage>
        <taxon>Eukaryota</taxon>
        <taxon>Fungi</taxon>
        <taxon>Dikarya</taxon>
        <taxon>Ascomycota</taxon>
        <taxon>Pezizomycotina</taxon>
        <taxon>Leotiomycetes</taxon>
        <taxon>Erysiphales</taxon>
        <taxon>Erysiphaceae</taxon>
        <taxon>Erysiphe</taxon>
    </lineage>
</organism>
<gene>
    <name evidence="6" type="ORF">OnM2_046027</name>
</gene>
<dbReference type="PROSITE" id="PS50166">
    <property type="entry name" value="IMPORTIN_B_NT"/>
    <property type="match status" value="1"/>
</dbReference>
<dbReference type="Pfam" id="PF25018">
    <property type="entry name" value="HEAT_IPO9_c"/>
    <property type="match status" value="1"/>
</dbReference>
<dbReference type="EMBL" id="MCFK01004673">
    <property type="protein sequence ID" value="RKF60897.1"/>
    <property type="molecule type" value="Genomic_DNA"/>
</dbReference>
<dbReference type="Proteomes" id="UP000286134">
    <property type="component" value="Unassembled WGS sequence"/>
</dbReference>